<keyword evidence="1" id="KW-1133">Transmembrane helix</keyword>
<feature type="chain" id="PRO_5032856870" evidence="2">
    <location>
        <begin position="19"/>
        <end position="295"/>
    </location>
</feature>
<feature type="transmembrane region" description="Helical" evidence="1">
    <location>
        <begin position="103"/>
        <end position="123"/>
    </location>
</feature>
<evidence type="ECO:0000256" key="1">
    <source>
        <dbReference type="SAM" id="Phobius"/>
    </source>
</evidence>
<gene>
    <name evidence="3" type="ORF">SNAT2548_LOCUS31413</name>
</gene>
<reference evidence="3" key="1">
    <citation type="submission" date="2021-02" db="EMBL/GenBank/DDBJ databases">
        <authorList>
            <person name="Dougan E. K."/>
            <person name="Rhodes N."/>
            <person name="Thang M."/>
            <person name="Chan C."/>
        </authorList>
    </citation>
    <scope>NUCLEOTIDE SEQUENCE</scope>
</reference>
<keyword evidence="4" id="KW-1185">Reference proteome</keyword>
<accession>A0A812TZN4</accession>
<keyword evidence="2" id="KW-0732">Signal</keyword>
<dbReference type="EMBL" id="CAJNDS010002658">
    <property type="protein sequence ID" value="CAE7558096.1"/>
    <property type="molecule type" value="Genomic_DNA"/>
</dbReference>
<name>A0A812TZN4_9DINO</name>
<keyword evidence="1" id="KW-0812">Transmembrane</keyword>
<dbReference type="AlphaFoldDB" id="A0A812TZN4"/>
<sequence>MFFNFQAFILAWCAPTFGQDQLLYLSFIVIAYNSSMLTAGLRPGLAAPLAALGEECPEGLGHGKADVYTICGAAHSAFHDLDTSKGQEVAEGTLAFTVFLCPIVRHSVAFVYFFTALSTLFYATYQRRRRVELDTDEATMKDFALMLTGFPEEEGEEAPPPPPPPATDVQNYAAEPTWSPPCEMETDRVNFVRRATGCQPVGVSICWKYNSLEAAGRSMTQLCSVREKLGFPAQVEELLVRETWLWSKVWPVCIPEMLELHVSQGRDSCGPMKSTSTLLLGCTHGVRLLAGLRRY</sequence>
<comment type="caution">
    <text evidence="3">The sequence shown here is derived from an EMBL/GenBank/DDBJ whole genome shotgun (WGS) entry which is preliminary data.</text>
</comment>
<proteinExistence type="predicted"/>
<dbReference type="OrthoDB" id="435777at2759"/>
<feature type="signal peptide" evidence="2">
    <location>
        <begin position="1"/>
        <end position="18"/>
    </location>
</feature>
<keyword evidence="1" id="KW-0472">Membrane</keyword>
<evidence type="ECO:0000313" key="4">
    <source>
        <dbReference type="Proteomes" id="UP000604046"/>
    </source>
</evidence>
<evidence type="ECO:0000256" key="2">
    <source>
        <dbReference type="SAM" id="SignalP"/>
    </source>
</evidence>
<organism evidence="3 4">
    <name type="scientific">Symbiodinium natans</name>
    <dbReference type="NCBI Taxonomy" id="878477"/>
    <lineage>
        <taxon>Eukaryota</taxon>
        <taxon>Sar</taxon>
        <taxon>Alveolata</taxon>
        <taxon>Dinophyceae</taxon>
        <taxon>Suessiales</taxon>
        <taxon>Symbiodiniaceae</taxon>
        <taxon>Symbiodinium</taxon>
    </lineage>
</organism>
<dbReference type="Proteomes" id="UP000604046">
    <property type="component" value="Unassembled WGS sequence"/>
</dbReference>
<protein>
    <submittedName>
        <fullName evidence="3">Uncharacterized protein</fullName>
    </submittedName>
</protein>
<evidence type="ECO:0000313" key="3">
    <source>
        <dbReference type="EMBL" id="CAE7558096.1"/>
    </source>
</evidence>